<evidence type="ECO:0000256" key="3">
    <source>
        <dbReference type="ARBA" id="ARBA00022692"/>
    </source>
</evidence>
<comment type="subcellular location">
    <subcellularLocation>
        <location evidence="1">Cell membrane</location>
        <topology evidence="1">Multi-pass membrane protein</topology>
    </subcellularLocation>
    <subcellularLocation>
        <location evidence="6">Membrane</location>
        <topology evidence="6">Multi-pass membrane protein</topology>
    </subcellularLocation>
</comment>
<dbReference type="Proteomes" id="UP001154312">
    <property type="component" value="Unassembled WGS sequence"/>
</dbReference>
<dbReference type="EMBL" id="JAKOAV010000022">
    <property type="protein sequence ID" value="MDF9409014.1"/>
    <property type="molecule type" value="Genomic_DNA"/>
</dbReference>
<keyword evidence="5 7" id="KW-0472">Membrane</keyword>
<keyword evidence="4 7" id="KW-1133">Transmembrane helix</keyword>
<evidence type="ECO:0000256" key="1">
    <source>
        <dbReference type="ARBA" id="ARBA00004651"/>
    </source>
</evidence>
<protein>
    <submittedName>
        <fullName evidence="9">MotA/TolQ/ExbB proton channel family protein</fullName>
    </submittedName>
</protein>
<dbReference type="RefSeq" id="WP_277444427.1">
    <property type="nucleotide sequence ID" value="NZ_JAKOAV010000022.1"/>
</dbReference>
<keyword evidence="6" id="KW-0653">Protein transport</keyword>
<keyword evidence="6" id="KW-0813">Transport</keyword>
<dbReference type="AlphaFoldDB" id="A0A9X4H721"/>
<evidence type="ECO:0000256" key="7">
    <source>
        <dbReference type="SAM" id="Phobius"/>
    </source>
</evidence>
<dbReference type="PANTHER" id="PTHR30625">
    <property type="entry name" value="PROTEIN TOLQ"/>
    <property type="match status" value="1"/>
</dbReference>
<reference evidence="9" key="1">
    <citation type="submission" date="2022-02" db="EMBL/GenBank/DDBJ databases">
        <authorList>
            <person name="Leng L."/>
        </authorList>
    </citation>
    <scope>NUCLEOTIDE SEQUENCE</scope>
    <source>
        <strain evidence="9">JI</strain>
    </source>
</reference>
<name>A0A9X4H721_9FIRM</name>
<dbReference type="PANTHER" id="PTHR30625:SF3">
    <property type="entry name" value="TOL-PAL SYSTEM PROTEIN TOLQ"/>
    <property type="match status" value="1"/>
</dbReference>
<dbReference type="GO" id="GO:0005886">
    <property type="term" value="C:plasma membrane"/>
    <property type="evidence" value="ECO:0007669"/>
    <property type="project" value="UniProtKB-SubCell"/>
</dbReference>
<feature type="transmembrane region" description="Helical" evidence="7">
    <location>
        <begin position="131"/>
        <end position="151"/>
    </location>
</feature>
<evidence type="ECO:0000256" key="5">
    <source>
        <dbReference type="ARBA" id="ARBA00023136"/>
    </source>
</evidence>
<feature type="transmembrane region" description="Helical" evidence="7">
    <location>
        <begin position="163"/>
        <end position="183"/>
    </location>
</feature>
<comment type="caution">
    <text evidence="9">The sequence shown here is derived from an EMBL/GenBank/DDBJ whole genome shotgun (WGS) entry which is preliminary data.</text>
</comment>
<organism evidence="9 10">
    <name type="scientific">Pelotomaculum isophthalicicum JI</name>
    <dbReference type="NCBI Taxonomy" id="947010"/>
    <lineage>
        <taxon>Bacteria</taxon>
        <taxon>Bacillati</taxon>
        <taxon>Bacillota</taxon>
        <taxon>Clostridia</taxon>
        <taxon>Eubacteriales</taxon>
        <taxon>Desulfotomaculaceae</taxon>
        <taxon>Pelotomaculum</taxon>
    </lineage>
</organism>
<evidence type="ECO:0000259" key="8">
    <source>
        <dbReference type="Pfam" id="PF01618"/>
    </source>
</evidence>
<evidence type="ECO:0000313" key="9">
    <source>
        <dbReference type="EMBL" id="MDF9409014.1"/>
    </source>
</evidence>
<dbReference type="InterPro" id="IPR050790">
    <property type="entry name" value="ExbB/TolQ_transport"/>
</dbReference>
<feature type="transmembrane region" description="Helical" evidence="7">
    <location>
        <begin position="20"/>
        <end position="44"/>
    </location>
</feature>
<keyword evidence="2" id="KW-1003">Cell membrane</keyword>
<keyword evidence="3 7" id="KW-0812">Transmembrane</keyword>
<dbReference type="GO" id="GO:0017038">
    <property type="term" value="P:protein import"/>
    <property type="evidence" value="ECO:0007669"/>
    <property type="project" value="TreeGrafter"/>
</dbReference>
<keyword evidence="10" id="KW-1185">Reference proteome</keyword>
<feature type="domain" description="MotA/TolQ/ExbB proton channel" evidence="8">
    <location>
        <begin position="96"/>
        <end position="199"/>
    </location>
</feature>
<proteinExistence type="inferred from homology"/>
<gene>
    <name evidence="9" type="ORF">L7E55_11690</name>
</gene>
<dbReference type="InterPro" id="IPR002898">
    <property type="entry name" value="MotA_ExbB_proton_chnl"/>
</dbReference>
<accession>A0A9X4H721</accession>
<evidence type="ECO:0000313" key="10">
    <source>
        <dbReference type="Proteomes" id="UP001154312"/>
    </source>
</evidence>
<evidence type="ECO:0000256" key="4">
    <source>
        <dbReference type="ARBA" id="ARBA00022989"/>
    </source>
</evidence>
<evidence type="ECO:0000256" key="6">
    <source>
        <dbReference type="RuleBase" id="RU004057"/>
    </source>
</evidence>
<evidence type="ECO:0000256" key="2">
    <source>
        <dbReference type="ARBA" id="ARBA00022475"/>
    </source>
</evidence>
<sequence length="223" mass="24474">MTISVLTPLKDTMHVISSALLMPTVAVLLLLLAFTVIELGGLLVETLMERRRARVRVPELVDAFQGKEAVQIMDEIENSRLFRRQKAALGELIKHRHLPATSLQALARRLLAGEELHYAGITNRTDLVARLGPMFGLMATLIPLGPGMIALGQGDTRTLADSLLTAFDATVTGLAAAGIAFAISRLRKRWYEDYLSSLEALLESLLEVFARGRGTEKQETRNA</sequence>
<comment type="similarity">
    <text evidence="6">Belongs to the exbB/tolQ family.</text>
</comment>
<dbReference type="Pfam" id="PF01618">
    <property type="entry name" value="MotA_ExbB"/>
    <property type="match status" value="1"/>
</dbReference>